<dbReference type="InterPro" id="IPR006153">
    <property type="entry name" value="Cation/H_exchanger_TM"/>
</dbReference>
<dbReference type="Pfam" id="PF00999">
    <property type="entry name" value="Na_H_Exchanger"/>
    <property type="match status" value="1"/>
</dbReference>
<keyword evidence="3 8" id="KW-0812">Transmembrane</keyword>
<evidence type="ECO:0000256" key="6">
    <source>
        <dbReference type="ARBA" id="ARBA00023136"/>
    </source>
</evidence>
<feature type="transmembrane region" description="Helical" evidence="8">
    <location>
        <begin position="335"/>
        <end position="357"/>
    </location>
</feature>
<dbReference type="GO" id="GO:0016020">
    <property type="term" value="C:membrane"/>
    <property type="evidence" value="ECO:0007669"/>
    <property type="project" value="UniProtKB-SubCell"/>
</dbReference>
<feature type="compositionally biased region" description="Basic and acidic residues" evidence="7">
    <location>
        <begin position="953"/>
        <end position="968"/>
    </location>
</feature>
<gene>
    <name evidence="10" type="ORF">BB558_005060</name>
</gene>
<protein>
    <recommendedName>
        <fullName evidence="9">Cation/H+ exchanger transmembrane domain-containing protein</fullName>
    </recommendedName>
</protein>
<evidence type="ECO:0000256" key="7">
    <source>
        <dbReference type="SAM" id="MobiDB-lite"/>
    </source>
</evidence>
<dbReference type="EMBL" id="MBFU01000495">
    <property type="protein sequence ID" value="PVZ98930.1"/>
    <property type="molecule type" value="Genomic_DNA"/>
</dbReference>
<keyword evidence="5" id="KW-0406">Ion transport</keyword>
<evidence type="ECO:0000313" key="11">
    <source>
        <dbReference type="Proteomes" id="UP000245591"/>
    </source>
</evidence>
<feature type="transmembrane region" description="Helical" evidence="8">
    <location>
        <begin position="305"/>
        <end position="323"/>
    </location>
</feature>
<dbReference type="GO" id="GO:0015297">
    <property type="term" value="F:antiporter activity"/>
    <property type="evidence" value="ECO:0007669"/>
    <property type="project" value="InterPro"/>
</dbReference>
<feature type="transmembrane region" description="Helical" evidence="8">
    <location>
        <begin position="153"/>
        <end position="174"/>
    </location>
</feature>
<dbReference type="InterPro" id="IPR038770">
    <property type="entry name" value="Na+/solute_symporter_sf"/>
</dbReference>
<feature type="transmembrane region" description="Helical" evidence="8">
    <location>
        <begin position="214"/>
        <end position="235"/>
    </location>
</feature>
<keyword evidence="4 8" id="KW-1133">Transmembrane helix</keyword>
<dbReference type="AlphaFoldDB" id="A0A2U1J1I6"/>
<dbReference type="GO" id="GO:1902600">
    <property type="term" value="P:proton transmembrane transport"/>
    <property type="evidence" value="ECO:0007669"/>
    <property type="project" value="InterPro"/>
</dbReference>
<feature type="transmembrane region" description="Helical" evidence="8">
    <location>
        <begin position="186"/>
        <end position="208"/>
    </location>
</feature>
<dbReference type="Gene3D" id="1.20.1530.20">
    <property type="match status" value="1"/>
</dbReference>
<evidence type="ECO:0000256" key="1">
    <source>
        <dbReference type="ARBA" id="ARBA00004141"/>
    </source>
</evidence>
<feature type="transmembrane region" description="Helical" evidence="8">
    <location>
        <begin position="20"/>
        <end position="41"/>
    </location>
</feature>
<feature type="transmembrane region" description="Helical" evidence="8">
    <location>
        <begin position="369"/>
        <end position="388"/>
    </location>
</feature>
<feature type="domain" description="Cation/H+ exchanger transmembrane" evidence="9">
    <location>
        <begin position="34"/>
        <end position="420"/>
    </location>
</feature>
<feature type="transmembrane region" description="Helical" evidence="8">
    <location>
        <begin position="53"/>
        <end position="74"/>
    </location>
</feature>
<proteinExistence type="predicted"/>
<name>A0A2U1J1I6_SMIAN</name>
<feature type="transmembrane region" description="Helical" evidence="8">
    <location>
        <begin position="118"/>
        <end position="141"/>
    </location>
</feature>
<evidence type="ECO:0000256" key="4">
    <source>
        <dbReference type="ARBA" id="ARBA00022989"/>
    </source>
</evidence>
<evidence type="ECO:0000256" key="8">
    <source>
        <dbReference type="SAM" id="Phobius"/>
    </source>
</evidence>
<dbReference type="PANTHER" id="PTHR32468:SF0">
    <property type="entry name" value="K(+)_H(+) ANTIPORTER 1"/>
    <property type="match status" value="1"/>
</dbReference>
<keyword evidence="6 8" id="KW-0472">Membrane</keyword>
<sequence>MTGSNSTSIIEGMNPLKYNISNPVPLFLIQLSLIVCICRVVHLGMRYIGQPRVISEILGGILLGPTVLGRWTAFSNLVFPPQSLPFLSLVSSFGLILFLFLVGLELDPKTIKKNIKKSAAISISGIIIPFILGLAVSYILYKTFQNSGTFQVFMLFCGVSMSITAFPVLARVLSELRMIKTTVGSITITAASVDDVFAWCLLALVVALSKNGSGLSALWIFLTGVAYVLFVFFAIRLVYLKYLNHKGFLAGRDPSPQIVFITFLMVFLSAWFTDVLGIHAIFGAYIIGVIVPHQNGFAIKLAEKIEDLVSIFFLPIYFALSGLKTNLGVLNDWKAWLLLFLIVFVDLVGKIFGCSIAARFGKFTWRESLTIGVLMSCKGLVELIVLNIGLETKVINQDVFSILVLSALITTFTTTPVVKKIYPAKFYKYIEEEIPDDTVTIDHQSMSLKRRNTKLQPQYNTLIAVSRIQQLPSILTLVSLISKSKNVPHSPKNKSTTLDVIQERMHLLVLRLIEMTGRDSSIMRYAESDHIKRQDPVLTTFRAFSQVSDISSSLHLSVCNTDKFAERILEHAKINNADFVIVPAFGITSNTETQTQEKSGDVYENIGDNFYNTPVQLEIVKNIFTNSTIHAGVFINRGLSSVNFSDEPLDLSKFTKPKNSSFGKTSFGKDILQIPGFLEQSTDISDPDCTKPSLERFLSDGADISKPIILIPFFGGPDDRQALQLIIDLCGNTESNIQILHYIKNTNKSHANGSYKNYYLSKSPEHEAHLGTKSTSPLVDIKQSPVNDQNSPMIKLLSNRNDIELIESLLGIKLKGTLLYSEKVDESEFDTSKKFGNDENPKYSKNNDFDKAIDNNETFGPSEFGFTSTTPKGAVEENTNDVVDNNKKTKKGITGSKKKGLIELPSFMNRHKKPNNDVDNTHVDSSEEKKNGEEHKINTDDIDENYEKAGGSNDKEINKISDSETGDKEGKEFEFGNISFTSTNYKNVTYKILHTKTPLQTFLNHALILRHSDLVVCGRNLGDSDMKTAHPSGFLDLIKKEKFNINHLYPNHLKDLVGDKTFSEFRVKDERRKVLGVIPERLLAMKSRASILVVQAYVDLSSKKSGSDMSLVGGNTA</sequence>
<feature type="compositionally biased region" description="Basic and acidic residues" evidence="7">
    <location>
        <begin position="914"/>
        <end position="939"/>
    </location>
</feature>
<comment type="caution">
    <text evidence="10">The sequence shown here is derived from an EMBL/GenBank/DDBJ whole genome shotgun (WGS) entry which is preliminary data.</text>
</comment>
<dbReference type="PANTHER" id="PTHR32468">
    <property type="entry name" value="CATION/H + ANTIPORTER"/>
    <property type="match status" value="1"/>
</dbReference>
<dbReference type="InterPro" id="IPR050794">
    <property type="entry name" value="CPA2_transporter"/>
</dbReference>
<evidence type="ECO:0000256" key="5">
    <source>
        <dbReference type="ARBA" id="ARBA00023065"/>
    </source>
</evidence>
<dbReference type="Proteomes" id="UP000245591">
    <property type="component" value="Unassembled WGS sequence"/>
</dbReference>
<feature type="transmembrane region" description="Helical" evidence="8">
    <location>
        <begin position="278"/>
        <end position="298"/>
    </location>
</feature>
<evidence type="ECO:0000313" key="10">
    <source>
        <dbReference type="EMBL" id="PVZ98930.1"/>
    </source>
</evidence>
<feature type="region of interest" description="Disordered" evidence="7">
    <location>
        <begin position="908"/>
        <end position="968"/>
    </location>
</feature>
<feature type="transmembrane region" description="Helical" evidence="8">
    <location>
        <begin position="86"/>
        <end position="106"/>
    </location>
</feature>
<keyword evidence="2" id="KW-0813">Transport</keyword>
<evidence type="ECO:0000256" key="2">
    <source>
        <dbReference type="ARBA" id="ARBA00022448"/>
    </source>
</evidence>
<comment type="subcellular location">
    <subcellularLocation>
        <location evidence="1">Membrane</location>
        <topology evidence="1">Multi-pass membrane protein</topology>
    </subcellularLocation>
</comment>
<accession>A0A2U1J1I6</accession>
<organism evidence="10 11">
    <name type="scientific">Smittium angustum</name>
    <dbReference type="NCBI Taxonomy" id="133377"/>
    <lineage>
        <taxon>Eukaryota</taxon>
        <taxon>Fungi</taxon>
        <taxon>Fungi incertae sedis</taxon>
        <taxon>Zoopagomycota</taxon>
        <taxon>Kickxellomycotina</taxon>
        <taxon>Harpellomycetes</taxon>
        <taxon>Harpellales</taxon>
        <taxon>Legeriomycetaceae</taxon>
        <taxon>Smittium</taxon>
    </lineage>
</organism>
<feature type="transmembrane region" description="Helical" evidence="8">
    <location>
        <begin position="400"/>
        <end position="418"/>
    </location>
</feature>
<keyword evidence="11" id="KW-1185">Reference proteome</keyword>
<reference evidence="10 11" key="1">
    <citation type="journal article" date="2018" name="MBio">
        <title>Comparative Genomics Reveals the Core Gene Toolbox for the Fungus-Insect Symbiosis.</title>
        <authorList>
            <person name="Wang Y."/>
            <person name="Stata M."/>
            <person name="Wang W."/>
            <person name="Stajich J.E."/>
            <person name="White M.M."/>
            <person name="Moncalvo J.M."/>
        </authorList>
    </citation>
    <scope>NUCLEOTIDE SEQUENCE [LARGE SCALE GENOMIC DNA]</scope>
    <source>
        <strain evidence="10 11">AUS-126-30</strain>
    </source>
</reference>
<evidence type="ECO:0000256" key="3">
    <source>
        <dbReference type="ARBA" id="ARBA00022692"/>
    </source>
</evidence>
<evidence type="ECO:0000259" key="9">
    <source>
        <dbReference type="Pfam" id="PF00999"/>
    </source>
</evidence>